<comment type="similarity">
    <text evidence="1">Belongs to the UDP-glycosyltransferase family.</text>
</comment>
<dbReference type="PANTHER" id="PTHR11926:SF1464">
    <property type="entry name" value="UDP-GLYCOSYLTRANSFERASE 76B1-LIKE"/>
    <property type="match status" value="1"/>
</dbReference>
<evidence type="ECO:0000256" key="2">
    <source>
        <dbReference type="ARBA" id="ARBA00022676"/>
    </source>
</evidence>
<evidence type="ECO:0000256" key="1">
    <source>
        <dbReference type="ARBA" id="ARBA00009995"/>
    </source>
</evidence>
<dbReference type="PANTHER" id="PTHR11926">
    <property type="entry name" value="GLUCOSYL/GLUCURONOSYL TRANSFERASES"/>
    <property type="match status" value="1"/>
</dbReference>
<dbReference type="InterPro" id="IPR002213">
    <property type="entry name" value="UDP_glucos_trans"/>
</dbReference>
<dbReference type="Proteomes" id="UP000436088">
    <property type="component" value="Unassembled WGS sequence"/>
</dbReference>
<accession>A0A6A3CY58</accession>
<organism evidence="4 5">
    <name type="scientific">Hibiscus syriacus</name>
    <name type="common">Rose of Sharon</name>
    <dbReference type="NCBI Taxonomy" id="106335"/>
    <lineage>
        <taxon>Eukaryota</taxon>
        <taxon>Viridiplantae</taxon>
        <taxon>Streptophyta</taxon>
        <taxon>Embryophyta</taxon>
        <taxon>Tracheophyta</taxon>
        <taxon>Spermatophyta</taxon>
        <taxon>Magnoliopsida</taxon>
        <taxon>eudicotyledons</taxon>
        <taxon>Gunneridae</taxon>
        <taxon>Pentapetalae</taxon>
        <taxon>rosids</taxon>
        <taxon>malvids</taxon>
        <taxon>Malvales</taxon>
        <taxon>Malvaceae</taxon>
        <taxon>Malvoideae</taxon>
        <taxon>Hibiscus</taxon>
    </lineage>
</organism>
<dbReference type="GO" id="GO:0009863">
    <property type="term" value="P:salicylic acid mediated signaling pathway"/>
    <property type="evidence" value="ECO:0007669"/>
    <property type="project" value="TreeGrafter"/>
</dbReference>
<dbReference type="CDD" id="cd03784">
    <property type="entry name" value="GT1_Gtf-like"/>
    <property type="match status" value="1"/>
</dbReference>
<dbReference type="GO" id="GO:0080043">
    <property type="term" value="F:quercetin 3-O-glucosyltransferase activity"/>
    <property type="evidence" value="ECO:0007669"/>
    <property type="project" value="TreeGrafter"/>
</dbReference>
<keyword evidence="3" id="KW-0808">Transferase</keyword>
<sequence>MKMKGRGVILFPMPFQGHINPMLQLANILRERGFSISIIHTHFNSPNPSNYPHFRFYTIPDGLPENYVVSPDPMRIVSFIKSLNSSCQTPVCDRLTELVSTNMEDEHPIACLITDVLWYSTQAVADDLKLPRFVLRTTNVSSFLVLTYMPLLFQKGYLPLQDSQAENQVPELPYFRFKDVSMFKPIDVGSFLEFTDTVIQGTKASSGVIFNSCEDLEEEYLKKFSLRFPVPVFLIGPFHKYFPASSSSLLPQDKACISWLDKQIPNSVIYVSFGSVAAIEESEFLEVAWGLANSKQPFLWVVRPGVVQGSKWLEALPEGFAEMVGERGHIVKWAPQQEVLLHPSTGAFGHIVDGIQRRRAYVKGFP</sequence>
<keyword evidence="5" id="KW-1185">Reference proteome</keyword>
<proteinExistence type="inferred from homology"/>
<dbReference type="EMBL" id="VEPZ02000167">
    <property type="protein sequence ID" value="KAE8732029.1"/>
    <property type="molecule type" value="Genomic_DNA"/>
</dbReference>
<protein>
    <submittedName>
        <fullName evidence="4">UDP-glycosyltransferase 76C2</fullName>
    </submittedName>
</protein>
<keyword evidence="2" id="KW-0328">Glycosyltransferase</keyword>
<evidence type="ECO:0000313" key="4">
    <source>
        <dbReference type="EMBL" id="KAE8732029.1"/>
    </source>
</evidence>
<name>A0A6A3CY58_HIBSY</name>
<dbReference type="Gene3D" id="3.40.50.2000">
    <property type="entry name" value="Glycogen Phosphorylase B"/>
    <property type="match status" value="2"/>
</dbReference>
<dbReference type="SUPFAM" id="SSF53756">
    <property type="entry name" value="UDP-Glycosyltransferase/glycogen phosphorylase"/>
    <property type="match status" value="1"/>
</dbReference>
<dbReference type="FunFam" id="3.40.50.2000:FF:000120">
    <property type="entry name" value="UDP-glycosyltransferase 76C1"/>
    <property type="match status" value="1"/>
</dbReference>
<gene>
    <name evidence="4" type="ORF">F3Y22_tig00002237pilonHSYRG00005</name>
</gene>
<reference evidence="4" key="1">
    <citation type="submission" date="2019-09" db="EMBL/GenBank/DDBJ databases">
        <title>Draft genome information of white flower Hibiscus syriacus.</title>
        <authorList>
            <person name="Kim Y.-M."/>
        </authorList>
    </citation>
    <scope>NUCLEOTIDE SEQUENCE [LARGE SCALE GENOMIC DNA]</scope>
    <source>
        <strain evidence="4">YM2019G1</strain>
    </source>
</reference>
<comment type="caution">
    <text evidence="4">The sequence shown here is derived from an EMBL/GenBank/DDBJ whole genome shotgun (WGS) entry which is preliminary data.</text>
</comment>
<dbReference type="Pfam" id="PF00201">
    <property type="entry name" value="UDPGT"/>
    <property type="match status" value="1"/>
</dbReference>
<evidence type="ECO:0000313" key="5">
    <source>
        <dbReference type="Proteomes" id="UP000436088"/>
    </source>
</evidence>
<dbReference type="AlphaFoldDB" id="A0A6A3CY58"/>
<evidence type="ECO:0000256" key="3">
    <source>
        <dbReference type="ARBA" id="ARBA00022679"/>
    </source>
</evidence>
<dbReference type="GO" id="GO:0080044">
    <property type="term" value="F:quercetin 7-O-glucosyltransferase activity"/>
    <property type="evidence" value="ECO:0007669"/>
    <property type="project" value="TreeGrafter"/>
</dbReference>